<name>A0A382PFF3_9ZZZZ</name>
<protein>
    <submittedName>
        <fullName evidence="1">Uncharacterized protein</fullName>
    </submittedName>
</protein>
<reference evidence="1" key="1">
    <citation type="submission" date="2018-05" db="EMBL/GenBank/DDBJ databases">
        <authorList>
            <person name="Lanie J.A."/>
            <person name="Ng W.-L."/>
            <person name="Kazmierczak K.M."/>
            <person name="Andrzejewski T.M."/>
            <person name="Davidsen T.M."/>
            <person name="Wayne K.J."/>
            <person name="Tettelin H."/>
            <person name="Glass J.I."/>
            <person name="Rusch D."/>
            <person name="Podicherti R."/>
            <person name="Tsui H.-C.T."/>
            <person name="Winkler M.E."/>
        </authorList>
    </citation>
    <scope>NUCLEOTIDE SEQUENCE</scope>
</reference>
<evidence type="ECO:0000313" key="1">
    <source>
        <dbReference type="EMBL" id="SVC72123.1"/>
    </source>
</evidence>
<gene>
    <name evidence="1" type="ORF">METZ01_LOCUS324977</name>
</gene>
<proteinExistence type="predicted"/>
<accession>A0A382PFF3</accession>
<dbReference type="EMBL" id="UINC01107042">
    <property type="protein sequence ID" value="SVC72123.1"/>
    <property type="molecule type" value="Genomic_DNA"/>
</dbReference>
<feature type="non-terminal residue" evidence="1">
    <location>
        <position position="1"/>
    </location>
</feature>
<sequence length="37" mass="4254">KLVYQQAGSLCLVLWHAVITNLKVLQKLITTGIDYFY</sequence>
<organism evidence="1">
    <name type="scientific">marine metagenome</name>
    <dbReference type="NCBI Taxonomy" id="408172"/>
    <lineage>
        <taxon>unclassified sequences</taxon>
        <taxon>metagenomes</taxon>
        <taxon>ecological metagenomes</taxon>
    </lineage>
</organism>
<feature type="non-terminal residue" evidence="1">
    <location>
        <position position="37"/>
    </location>
</feature>
<dbReference type="AlphaFoldDB" id="A0A382PFF3"/>